<accession>A0A953HVR8</accession>
<comment type="caution">
    <text evidence="2">The sequence shown here is derived from an EMBL/GenBank/DDBJ whole genome shotgun (WGS) entry which is preliminary data.</text>
</comment>
<organism evidence="2 3">
    <name type="scientific">Membranihabitans marinus</name>
    <dbReference type="NCBI Taxonomy" id="1227546"/>
    <lineage>
        <taxon>Bacteria</taxon>
        <taxon>Pseudomonadati</taxon>
        <taxon>Bacteroidota</taxon>
        <taxon>Saprospiria</taxon>
        <taxon>Saprospirales</taxon>
        <taxon>Saprospiraceae</taxon>
        <taxon>Membranihabitans</taxon>
    </lineage>
</organism>
<evidence type="ECO:0000313" key="3">
    <source>
        <dbReference type="Proteomes" id="UP000753961"/>
    </source>
</evidence>
<dbReference type="PANTHER" id="PTHR13887:SF54">
    <property type="entry name" value="DSBA FAMILY PROTEIN"/>
    <property type="match status" value="1"/>
</dbReference>
<keyword evidence="3" id="KW-1185">Reference proteome</keyword>
<dbReference type="Pfam" id="PF01323">
    <property type="entry name" value="DSBA"/>
    <property type="match status" value="1"/>
</dbReference>
<name>A0A953HVR8_9BACT</name>
<evidence type="ECO:0000313" key="2">
    <source>
        <dbReference type="EMBL" id="MBY5956687.1"/>
    </source>
</evidence>
<dbReference type="CDD" id="cd03025">
    <property type="entry name" value="DsbA_FrnE_like"/>
    <property type="match status" value="1"/>
</dbReference>
<dbReference type="Gene3D" id="3.40.30.10">
    <property type="entry name" value="Glutaredoxin"/>
    <property type="match status" value="1"/>
</dbReference>
<protein>
    <submittedName>
        <fullName evidence="2">DsbA family protein</fullName>
    </submittedName>
</protein>
<sequence>MKKNKIIYVFDAYCSWCYGMGPVIGKIAEEYKDALDIEVLSGGMIPEDTEVDVLARKFTSPREAFGRVTQMTGQPISDDFIQMMETPESFDYTFNSVYPARALATLKHFAPDREVQQAEAIQELIYTKLQDLTKTASYKSVAEDFGIDWQAFVHYFESDKSLEAAKYEFHLARQLEVTSYPAVLVQTGDQQFYLVARGFTPFKTLNQRIQNVMEENATKNGVAPPQNSPS</sequence>
<dbReference type="InterPro" id="IPR036249">
    <property type="entry name" value="Thioredoxin-like_sf"/>
</dbReference>
<evidence type="ECO:0000259" key="1">
    <source>
        <dbReference type="Pfam" id="PF01323"/>
    </source>
</evidence>
<gene>
    <name evidence="2" type="ORF">KUV50_00975</name>
</gene>
<reference evidence="2" key="1">
    <citation type="submission" date="2021-06" db="EMBL/GenBank/DDBJ databases">
        <title>44 bacteria genomes isolated from Dapeng, Shenzhen.</title>
        <authorList>
            <person name="Zheng W."/>
            <person name="Yu S."/>
            <person name="Huang Y."/>
        </authorList>
    </citation>
    <scope>NUCLEOTIDE SEQUENCE</scope>
    <source>
        <strain evidence="2">DP5N28-2</strain>
    </source>
</reference>
<dbReference type="EMBL" id="JAHVHU010000002">
    <property type="protein sequence ID" value="MBY5956687.1"/>
    <property type="molecule type" value="Genomic_DNA"/>
</dbReference>
<dbReference type="AlphaFoldDB" id="A0A953HVR8"/>
<dbReference type="RefSeq" id="WP_222578209.1">
    <property type="nucleotide sequence ID" value="NZ_JAHVHU010000002.1"/>
</dbReference>
<dbReference type="SUPFAM" id="SSF52833">
    <property type="entry name" value="Thioredoxin-like"/>
    <property type="match status" value="1"/>
</dbReference>
<dbReference type="InterPro" id="IPR001853">
    <property type="entry name" value="DSBA-like_thioredoxin_dom"/>
</dbReference>
<dbReference type="Gene3D" id="1.10.472.60">
    <property type="entry name" value="putative protein disulfide isomerase domain"/>
    <property type="match status" value="1"/>
</dbReference>
<dbReference type="Proteomes" id="UP000753961">
    <property type="component" value="Unassembled WGS sequence"/>
</dbReference>
<dbReference type="PANTHER" id="PTHR13887">
    <property type="entry name" value="GLUTATHIONE S-TRANSFERASE KAPPA"/>
    <property type="match status" value="1"/>
</dbReference>
<feature type="domain" description="DSBA-like thioredoxin" evidence="1">
    <location>
        <begin position="6"/>
        <end position="210"/>
    </location>
</feature>
<proteinExistence type="predicted"/>